<dbReference type="Proteomes" id="UP000184440">
    <property type="component" value="Unassembled WGS sequence"/>
</dbReference>
<feature type="transmembrane region" description="Helical" evidence="1">
    <location>
        <begin position="7"/>
        <end position="25"/>
    </location>
</feature>
<feature type="transmembrane region" description="Helical" evidence="1">
    <location>
        <begin position="45"/>
        <end position="70"/>
    </location>
</feature>
<dbReference type="InterPro" id="IPR046280">
    <property type="entry name" value="DUF6313"/>
</dbReference>
<sequence>MLFRGLPVLLALAVLYVVTGFVVGWRDAYDVSLGIESPAETKAPVLAWFLSVAGWLVMPGVAGAVAGYVVSDSIASRRSRSLSESFPQMITKDDLRDILRELDDE</sequence>
<keyword evidence="1" id="KW-1133">Transmembrane helix</keyword>
<dbReference type="AlphaFoldDB" id="A0A1M7HCQ3"/>
<proteinExistence type="predicted"/>
<keyword evidence="3" id="KW-1185">Reference proteome</keyword>
<evidence type="ECO:0000313" key="3">
    <source>
        <dbReference type="Proteomes" id="UP000184440"/>
    </source>
</evidence>
<organism evidence="2 3">
    <name type="scientific">Cryptosporangium aurantiacum</name>
    <dbReference type="NCBI Taxonomy" id="134849"/>
    <lineage>
        <taxon>Bacteria</taxon>
        <taxon>Bacillati</taxon>
        <taxon>Actinomycetota</taxon>
        <taxon>Actinomycetes</taxon>
        <taxon>Cryptosporangiales</taxon>
        <taxon>Cryptosporangiaceae</taxon>
        <taxon>Cryptosporangium</taxon>
    </lineage>
</organism>
<gene>
    <name evidence="2" type="ORF">SAMN05443668_101148</name>
</gene>
<dbReference type="Pfam" id="PF19832">
    <property type="entry name" value="DUF6313"/>
    <property type="match status" value="1"/>
</dbReference>
<evidence type="ECO:0000256" key="1">
    <source>
        <dbReference type="SAM" id="Phobius"/>
    </source>
</evidence>
<keyword evidence="1" id="KW-0812">Transmembrane</keyword>
<reference evidence="2 3" key="1">
    <citation type="submission" date="2016-11" db="EMBL/GenBank/DDBJ databases">
        <authorList>
            <person name="Jaros S."/>
            <person name="Januszkiewicz K."/>
            <person name="Wedrychowicz H."/>
        </authorList>
    </citation>
    <scope>NUCLEOTIDE SEQUENCE [LARGE SCALE GENOMIC DNA]</scope>
    <source>
        <strain evidence="2 3">DSM 46144</strain>
    </source>
</reference>
<keyword evidence="1" id="KW-0472">Membrane</keyword>
<evidence type="ECO:0000313" key="2">
    <source>
        <dbReference type="EMBL" id="SHM26331.1"/>
    </source>
</evidence>
<accession>A0A1M7HCQ3</accession>
<dbReference type="STRING" id="134849.SAMN05443668_101148"/>
<protein>
    <submittedName>
        <fullName evidence="2">Uncharacterized protein</fullName>
    </submittedName>
</protein>
<name>A0A1M7HCQ3_9ACTN</name>
<dbReference type="EMBL" id="FRCS01000001">
    <property type="protein sequence ID" value="SHM26331.1"/>
    <property type="molecule type" value="Genomic_DNA"/>
</dbReference>